<dbReference type="EMBL" id="REFW01000003">
    <property type="protein sequence ID" value="RMB59007.1"/>
    <property type="molecule type" value="Genomic_DNA"/>
</dbReference>
<evidence type="ECO:0000256" key="3">
    <source>
        <dbReference type="ARBA" id="ARBA00021315"/>
    </source>
</evidence>
<dbReference type="InterPro" id="IPR004604">
    <property type="entry name" value="DNA_recomb/repair_RecN"/>
</dbReference>
<dbReference type="PIRSF" id="PIRSF003128">
    <property type="entry name" value="RecN"/>
    <property type="match status" value="1"/>
</dbReference>
<dbReference type="GO" id="GO:0043590">
    <property type="term" value="C:bacterial nucleoid"/>
    <property type="evidence" value="ECO:0007669"/>
    <property type="project" value="TreeGrafter"/>
</dbReference>
<evidence type="ECO:0000256" key="4">
    <source>
        <dbReference type="ARBA" id="ARBA00022741"/>
    </source>
</evidence>
<dbReference type="PANTHER" id="PTHR11059">
    <property type="entry name" value="DNA REPAIR PROTEIN RECN"/>
    <property type="match status" value="1"/>
</dbReference>
<dbReference type="Proteomes" id="UP000275256">
    <property type="component" value="Unassembled WGS sequence"/>
</dbReference>
<evidence type="ECO:0000256" key="1">
    <source>
        <dbReference type="ARBA" id="ARBA00003618"/>
    </source>
</evidence>
<reference evidence="12 13" key="1">
    <citation type="submission" date="2018-10" db="EMBL/GenBank/DDBJ databases">
        <title>Tessaracoccus antarcticuss sp. nov., isolated from sediment.</title>
        <authorList>
            <person name="Zhou L.Y."/>
            <person name="Du Z.J."/>
        </authorList>
    </citation>
    <scope>NUCLEOTIDE SEQUENCE [LARGE SCALE GENOMIC DNA]</scope>
    <source>
        <strain evidence="12 13">JDX10</strain>
    </source>
</reference>
<evidence type="ECO:0000256" key="10">
    <source>
        <dbReference type="SAM" id="Coils"/>
    </source>
</evidence>
<comment type="similarity">
    <text evidence="2 9">Belongs to the RecN family.</text>
</comment>
<keyword evidence="5 9" id="KW-0227">DNA damage</keyword>
<keyword evidence="13" id="KW-1185">Reference proteome</keyword>
<dbReference type="AlphaFoldDB" id="A0A3M0G4H2"/>
<dbReference type="NCBIfam" id="TIGR00634">
    <property type="entry name" value="recN"/>
    <property type="match status" value="1"/>
</dbReference>
<name>A0A3M0G4H2_9ACTN</name>
<dbReference type="GO" id="GO:0006281">
    <property type="term" value="P:DNA repair"/>
    <property type="evidence" value="ECO:0007669"/>
    <property type="project" value="UniProtKB-KW"/>
</dbReference>
<dbReference type="GO" id="GO:0009432">
    <property type="term" value="P:SOS response"/>
    <property type="evidence" value="ECO:0007669"/>
    <property type="project" value="TreeGrafter"/>
</dbReference>
<evidence type="ECO:0000256" key="9">
    <source>
        <dbReference type="PIRNR" id="PIRNR003128"/>
    </source>
</evidence>
<evidence type="ECO:0000256" key="2">
    <source>
        <dbReference type="ARBA" id="ARBA00009441"/>
    </source>
</evidence>
<sequence>MLTELRLTGFGVVEEAALQLGPGLTALTGETGAGKTMIVAGLGQLLGARGDAGIVRRGSERALVQGRWQVPPSVVAQVEDLGGDVDDGQELVTQRQVSAQGRSRAIMGGAPVPVSALGQVLDQLATIHGQSEQQRLSTPERQREILDAWARPAELEGYRRDWAERRAAAAELESLVDQAMARAREIDMLRFGLEEITAAAPEPGEDDALASEATRLMDADDLRHLAGAAQKALSGDDDDFDVPSAVGLLGEARKAIAALAERDGLARELSQRVQEAQYLLDDVAVGVAGYVADLVADPARLEAVGQRRAQLAGLMRKYGPGLGDVIDWAARAAESLQRLEGSDGRIEELRARIAALDERLTAAALSVSADRRRASEQLSGLVETEMAALAMPHASLTFVLTPIEQGPHGADRIELMFTANPGSAPAPLGKVASGGELSRVRLALEVVLAGASEDHTFVFDEVDAGVGGAVGLEIGRRLQRLATTSQVIVVTHLAQVAAFADAHFVVAKASDGQVTTSDVRQLDDAQRPAELARMMGGSGESVAGVDHAMELWSAARR</sequence>
<dbReference type="OrthoDB" id="9806954at2"/>
<evidence type="ECO:0000313" key="12">
    <source>
        <dbReference type="EMBL" id="RMB59007.1"/>
    </source>
</evidence>
<gene>
    <name evidence="12" type="primary">recN</name>
    <name evidence="12" type="ORF">EAX62_13015</name>
</gene>
<dbReference type="PANTHER" id="PTHR11059:SF0">
    <property type="entry name" value="DNA REPAIR PROTEIN RECN"/>
    <property type="match status" value="1"/>
</dbReference>
<dbReference type="RefSeq" id="WP_121902126.1">
    <property type="nucleotide sequence ID" value="NZ_REFW01000003.1"/>
</dbReference>
<keyword evidence="7 9" id="KW-0234">DNA repair</keyword>
<dbReference type="SUPFAM" id="SSF52540">
    <property type="entry name" value="P-loop containing nucleoside triphosphate hydrolases"/>
    <property type="match status" value="2"/>
</dbReference>
<protein>
    <recommendedName>
        <fullName evidence="3 9">DNA repair protein RecN</fullName>
    </recommendedName>
    <alternativeName>
        <fullName evidence="8 9">Recombination protein N</fullName>
    </alternativeName>
</protein>
<evidence type="ECO:0000256" key="8">
    <source>
        <dbReference type="ARBA" id="ARBA00033408"/>
    </source>
</evidence>
<dbReference type="GO" id="GO:0005524">
    <property type="term" value="F:ATP binding"/>
    <property type="evidence" value="ECO:0007669"/>
    <property type="project" value="UniProtKB-KW"/>
</dbReference>
<keyword evidence="4" id="KW-0547">Nucleotide-binding</keyword>
<keyword evidence="6" id="KW-0067">ATP-binding</keyword>
<comment type="function">
    <text evidence="1 9">May be involved in recombinational repair of damaged DNA.</text>
</comment>
<dbReference type="GO" id="GO:0006310">
    <property type="term" value="P:DNA recombination"/>
    <property type="evidence" value="ECO:0007669"/>
    <property type="project" value="InterPro"/>
</dbReference>
<dbReference type="Pfam" id="PF02463">
    <property type="entry name" value="SMC_N"/>
    <property type="match status" value="1"/>
</dbReference>
<evidence type="ECO:0000313" key="13">
    <source>
        <dbReference type="Proteomes" id="UP000275256"/>
    </source>
</evidence>
<evidence type="ECO:0000256" key="7">
    <source>
        <dbReference type="ARBA" id="ARBA00023204"/>
    </source>
</evidence>
<dbReference type="CDD" id="cd03241">
    <property type="entry name" value="ABC_RecN"/>
    <property type="match status" value="1"/>
</dbReference>
<keyword evidence="10" id="KW-0175">Coiled coil</keyword>
<proteinExistence type="inferred from homology"/>
<dbReference type="Gene3D" id="3.40.50.300">
    <property type="entry name" value="P-loop containing nucleotide triphosphate hydrolases"/>
    <property type="match status" value="2"/>
</dbReference>
<dbReference type="InterPro" id="IPR003395">
    <property type="entry name" value="RecF/RecN/SMC_N"/>
</dbReference>
<feature type="coiled-coil region" evidence="10">
    <location>
        <begin position="339"/>
        <end position="366"/>
    </location>
</feature>
<organism evidence="12 13">
    <name type="scientific">Tessaracoccus antarcticus</name>
    <dbReference type="NCBI Taxonomy" id="2479848"/>
    <lineage>
        <taxon>Bacteria</taxon>
        <taxon>Bacillati</taxon>
        <taxon>Actinomycetota</taxon>
        <taxon>Actinomycetes</taxon>
        <taxon>Propionibacteriales</taxon>
        <taxon>Propionibacteriaceae</taxon>
        <taxon>Tessaracoccus</taxon>
    </lineage>
</organism>
<evidence type="ECO:0000256" key="6">
    <source>
        <dbReference type="ARBA" id="ARBA00022840"/>
    </source>
</evidence>
<feature type="domain" description="RecF/RecN/SMC N-terminal" evidence="11">
    <location>
        <begin position="2"/>
        <end position="512"/>
    </location>
</feature>
<dbReference type="InterPro" id="IPR027417">
    <property type="entry name" value="P-loop_NTPase"/>
</dbReference>
<accession>A0A3M0G4H2</accession>
<evidence type="ECO:0000256" key="5">
    <source>
        <dbReference type="ARBA" id="ARBA00022763"/>
    </source>
</evidence>
<evidence type="ECO:0000259" key="11">
    <source>
        <dbReference type="Pfam" id="PF02463"/>
    </source>
</evidence>
<comment type="caution">
    <text evidence="12">The sequence shown here is derived from an EMBL/GenBank/DDBJ whole genome shotgun (WGS) entry which is preliminary data.</text>
</comment>